<dbReference type="Proteomes" id="UP000002852">
    <property type="component" value="Unassembled WGS sequence"/>
</dbReference>
<reference evidence="2" key="2">
    <citation type="journal article" date="2013" name="Nat. Genet.">
        <title>The genome of the platyfish, Xiphophorus maculatus, provides insights into evolutionary adaptation and several complex traits.</title>
        <authorList>
            <person name="Schartl M."/>
            <person name="Walter R.B."/>
            <person name="Shen Y."/>
            <person name="Garcia T."/>
            <person name="Catchen J."/>
            <person name="Amores A."/>
            <person name="Braasch I."/>
            <person name="Chalopin D."/>
            <person name="Volff J.N."/>
            <person name="Lesch K.P."/>
            <person name="Bisazza A."/>
            <person name="Minx P."/>
            <person name="Hillier L."/>
            <person name="Wilson R.K."/>
            <person name="Fuerstenberg S."/>
            <person name="Boore J."/>
            <person name="Searle S."/>
            <person name="Postlethwait J.H."/>
            <person name="Warren W.C."/>
        </authorList>
    </citation>
    <scope>NUCLEOTIDE SEQUENCE [LARGE SCALE GENOMIC DNA]</scope>
    <source>
        <strain evidence="2">JP 163 A</strain>
    </source>
</reference>
<organism evidence="1 2">
    <name type="scientific">Xiphophorus maculatus</name>
    <name type="common">Southern platyfish</name>
    <name type="synonym">Platypoecilus maculatus</name>
    <dbReference type="NCBI Taxonomy" id="8083"/>
    <lineage>
        <taxon>Eukaryota</taxon>
        <taxon>Metazoa</taxon>
        <taxon>Chordata</taxon>
        <taxon>Craniata</taxon>
        <taxon>Vertebrata</taxon>
        <taxon>Euteleostomi</taxon>
        <taxon>Actinopterygii</taxon>
        <taxon>Neopterygii</taxon>
        <taxon>Teleostei</taxon>
        <taxon>Neoteleostei</taxon>
        <taxon>Acanthomorphata</taxon>
        <taxon>Ovalentaria</taxon>
        <taxon>Atherinomorphae</taxon>
        <taxon>Cyprinodontiformes</taxon>
        <taxon>Poeciliidae</taxon>
        <taxon>Poeciliinae</taxon>
        <taxon>Xiphophorus</taxon>
    </lineage>
</organism>
<accession>A0A3B5QTZ1</accession>
<dbReference type="GeneTree" id="ENSGT00740000116948"/>
<dbReference type="OMA" id="NQEEMCK"/>
<evidence type="ECO:0000313" key="2">
    <source>
        <dbReference type="Proteomes" id="UP000002852"/>
    </source>
</evidence>
<sequence length="221" mass="24455">MEKMKTVLSVKEESLRKLKQDLRSQHQGEESCKSFRLLTSDLSLISLVSCQQEETTKWKNRAISLKGKSKAEQDRMTSPCTPKKRALCPTSDSTLLFSPTKKSYLPPKRALDSPRKPLVSAASLLDSPKSSFFNAGEGSELLTRNYPTQFFDNSNLGIKPAFLRSLSSCCPALPCVYFGDSRVVCRLSIVGGAGDLLPWFGALRSVISESHSTTTQIHFSK</sequence>
<dbReference type="InParanoid" id="A0A3B5QTZ1"/>
<keyword evidence="2" id="KW-1185">Reference proteome</keyword>
<reference evidence="1" key="4">
    <citation type="submission" date="2025-09" db="UniProtKB">
        <authorList>
            <consortium name="Ensembl"/>
        </authorList>
    </citation>
    <scope>IDENTIFICATION</scope>
    <source>
        <strain evidence="1">JP 163 A</strain>
    </source>
</reference>
<reference evidence="2" key="1">
    <citation type="submission" date="2012-01" db="EMBL/GenBank/DDBJ databases">
        <authorList>
            <person name="Walter R."/>
            <person name="Schartl M."/>
            <person name="Warren W."/>
        </authorList>
    </citation>
    <scope>NUCLEOTIDE SEQUENCE [LARGE SCALE GENOMIC DNA]</scope>
    <source>
        <strain evidence="2">JP 163 A</strain>
    </source>
</reference>
<name>A0A3B5QTZ1_XIPMA</name>
<dbReference type="Ensembl" id="ENSXMAT00000038215.1">
    <property type="protein sequence ID" value="ENSXMAP00000034232.1"/>
    <property type="gene ID" value="ENSXMAG00000026205.1"/>
</dbReference>
<dbReference type="AlphaFoldDB" id="A0A3B5QTZ1"/>
<reference evidence="1" key="3">
    <citation type="submission" date="2025-08" db="UniProtKB">
        <authorList>
            <consortium name="Ensembl"/>
        </authorList>
    </citation>
    <scope>IDENTIFICATION</scope>
    <source>
        <strain evidence="1">JP 163 A</strain>
    </source>
</reference>
<protein>
    <submittedName>
        <fullName evidence="1">Uncharacterized protein</fullName>
    </submittedName>
</protein>
<dbReference type="STRING" id="8083.ENSXMAP00000034232"/>
<evidence type="ECO:0000313" key="1">
    <source>
        <dbReference type="Ensembl" id="ENSXMAP00000034232.1"/>
    </source>
</evidence>
<proteinExistence type="predicted"/>